<keyword evidence="10" id="KW-0175">Coiled coil</keyword>
<dbReference type="Gene3D" id="1.10.10.830">
    <property type="entry name" value="Ile-tRNA synthetase CP2 domain-like"/>
    <property type="match status" value="1"/>
</dbReference>
<keyword evidence="4 9" id="KW-0547">Nucleotide-binding</keyword>
<dbReference type="InterPro" id="IPR013155">
    <property type="entry name" value="M/V/L/I-tRNA-synth_anticd-bd"/>
</dbReference>
<keyword evidence="11" id="KW-1133">Transmembrane helix</keyword>
<feature type="coiled-coil region" evidence="10">
    <location>
        <begin position="1040"/>
        <end position="1067"/>
    </location>
</feature>
<dbReference type="PANTHER" id="PTHR42765">
    <property type="entry name" value="SOLEUCYL-TRNA SYNTHETASE"/>
    <property type="match status" value="1"/>
</dbReference>
<dbReference type="InterPro" id="IPR002300">
    <property type="entry name" value="aa-tRNA-synth_Ia"/>
</dbReference>
<dbReference type="Pfam" id="PF06827">
    <property type="entry name" value="zf-FPG_IleRS"/>
    <property type="match status" value="1"/>
</dbReference>
<feature type="domain" description="Aminoacyl-tRNA synthetase class Ia" evidence="12">
    <location>
        <begin position="98"/>
        <end position="428"/>
    </location>
</feature>
<evidence type="ECO:0000256" key="1">
    <source>
        <dbReference type="ARBA" id="ARBA00005594"/>
    </source>
</evidence>
<evidence type="ECO:0000256" key="4">
    <source>
        <dbReference type="ARBA" id="ARBA00022741"/>
    </source>
</evidence>
<comment type="similarity">
    <text evidence="1 9">Belongs to the class-I aminoacyl-tRNA synthetase family.</text>
</comment>
<dbReference type="PANTHER" id="PTHR42765:SF1">
    <property type="entry name" value="ISOLEUCINE--TRNA LIGASE, MITOCHONDRIAL"/>
    <property type="match status" value="1"/>
</dbReference>
<gene>
    <name evidence="15" type="ORF">COCNU_03G004310</name>
</gene>
<feature type="transmembrane region" description="Helical" evidence="11">
    <location>
        <begin position="1359"/>
        <end position="1380"/>
    </location>
</feature>
<feature type="domain" description="Aminoacyl-tRNA synthetase class Ia" evidence="12">
    <location>
        <begin position="41"/>
        <end position="97"/>
    </location>
</feature>
<dbReference type="Gene3D" id="3.40.50.620">
    <property type="entry name" value="HUPs"/>
    <property type="match status" value="2"/>
</dbReference>
<dbReference type="InterPro" id="IPR009008">
    <property type="entry name" value="Val/Leu/Ile-tRNA-synth_edit"/>
</dbReference>
<name>A0A8K0I1T6_COCNU</name>
<comment type="caution">
    <text evidence="15">The sequence shown here is derived from an EMBL/GenBank/DDBJ whole genome shotgun (WGS) entry which is preliminary data.</text>
</comment>
<dbReference type="SUPFAM" id="SSF50677">
    <property type="entry name" value="ValRS/IleRS/LeuRS editing domain"/>
    <property type="match status" value="1"/>
</dbReference>
<evidence type="ECO:0000259" key="13">
    <source>
        <dbReference type="Pfam" id="PF06827"/>
    </source>
</evidence>
<keyword evidence="11" id="KW-0812">Transmembrane</keyword>
<dbReference type="GO" id="GO:0006428">
    <property type="term" value="P:isoleucyl-tRNA aminoacylation"/>
    <property type="evidence" value="ECO:0007669"/>
    <property type="project" value="TreeGrafter"/>
</dbReference>
<evidence type="ECO:0000256" key="9">
    <source>
        <dbReference type="RuleBase" id="RU363035"/>
    </source>
</evidence>
<dbReference type="CDD" id="cd00818">
    <property type="entry name" value="IleRS_core"/>
    <property type="match status" value="1"/>
</dbReference>
<dbReference type="GO" id="GO:0002161">
    <property type="term" value="F:aminoacyl-tRNA deacylase activity"/>
    <property type="evidence" value="ECO:0007669"/>
    <property type="project" value="InterPro"/>
</dbReference>
<evidence type="ECO:0000256" key="3">
    <source>
        <dbReference type="ARBA" id="ARBA00022598"/>
    </source>
</evidence>
<dbReference type="InterPro" id="IPR001412">
    <property type="entry name" value="aa-tRNA-synth_I_CS"/>
</dbReference>
<dbReference type="GO" id="GO:0009791">
    <property type="term" value="P:post-embryonic development"/>
    <property type="evidence" value="ECO:0007669"/>
    <property type="project" value="UniProtKB-ARBA"/>
</dbReference>
<proteinExistence type="inferred from homology"/>
<keyword evidence="3 9" id="KW-0436">Ligase</keyword>
<dbReference type="GO" id="GO:0005524">
    <property type="term" value="F:ATP binding"/>
    <property type="evidence" value="ECO:0007669"/>
    <property type="project" value="UniProtKB-KW"/>
</dbReference>
<dbReference type="EC" id="6.1.1.5" evidence="2"/>
<dbReference type="Gene3D" id="1.10.730.20">
    <property type="match status" value="1"/>
</dbReference>
<dbReference type="GO" id="GO:0005739">
    <property type="term" value="C:mitochondrion"/>
    <property type="evidence" value="ECO:0007669"/>
    <property type="project" value="TreeGrafter"/>
</dbReference>
<keyword evidence="16" id="KW-1185">Reference proteome</keyword>
<dbReference type="InterPro" id="IPR033708">
    <property type="entry name" value="Anticodon_Ile_BEm"/>
</dbReference>
<reference evidence="15" key="2">
    <citation type="submission" date="2019-07" db="EMBL/GenBank/DDBJ databases">
        <authorList>
            <person name="Yang Y."/>
            <person name="Bocs S."/>
            <person name="Baudouin L."/>
        </authorList>
    </citation>
    <scope>NUCLEOTIDE SEQUENCE</scope>
    <source>
        <tissue evidence="15">Spear leaf of Hainan Tall coconut</tissue>
    </source>
</reference>
<dbReference type="Gene3D" id="3.90.740.10">
    <property type="entry name" value="Valyl/Leucyl/Isoleucyl-tRNA synthetase, editing domain"/>
    <property type="match status" value="1"/>
</dbReference>
<evidence type="ECO:0000256" key="10">
    <source>
        <dbReference type="SAM" id="Coils"/>
    </source>
</evidence>
<dbReference type="EMBL" id="CM017874">
    <property type="protein sequence ID" value="KAG1334312.1"/>
    <property type="molecule type" value="Genomic_DNA"/>
</dbReference>
<dbReference type="InterPro" id="IPR010663">
    <property type="entry name" value="Znf_FPG/IleRS"/>
</dbReference>
<evidence type="ECO:0000259" key="12">
    <source>
        <dbReference type="Pfam" id="PF00133"/>
    </source>
</evidence>
<feature type="domain" description="Zinc finger FPG/IleRS-type" evidence="13">
    <location>
        <begin position="850"/>
        <end position="877"/>
    </location>
</feature>
<evidence type="ECO:0000313" key="15">
    <source>
        <dbReference type="EMBL" id="KAG1334312.1"/>
    </source>
</evidence>
<evidence type="ECO:0000256" key="11">
    <source>
        <dbReference type="SAM" id="Phobius"/>
    </source>
</evidence>
<evidence type="ECO:0000256" key="2">
    <source>
        <dbReference type="ARBA" id="ARBA00013165"/>
    </source>
</evidence>
<dbReference type="InterPro" id="IPR050081">
    <property type="entry name" value="Ile-tRNA_ligase"/>
</dbReference>
<feature type="domain" description="Methionyl/Valyl/Leucyl/Isoleucyl-tRNA synthetase anticodon-binding" evidence="14">
    <location>
        <begin position="614"/>
        <end position="777"/>
    </location>
</feature>
<dbReference type="InterPro" id="IPR014729">
    <property type="entry name" value="Rossmann-like_a/b/a_fold"/>
</dbReference>
<keyword evidence="7 9" id="KW-0030">Aminoacyl-tRNA synthetase</keyword>
<dbReference type="GO" id="GO:0032543">
    <property type="term" value="P:mitochondrial translation"/>
    <property type="evidence" value="ECO:0007669"/>
    <property type="project" value="TreeGrafter"/>
</dbReference>
<keyword evidence="5 9" id="KW-0067">ATP-binding</keyword>
<dbReference type="Proteomes" id="UP000797356">
    <property type="component" value="Chromosome 3"/>
</dbReference>
<evidence type="ECO:0000256" key="8">
    <source>
        <dbReference type="ARBA" id="ARBA00048359"/>
    </source>
</evidence>
<dbReference type="OrthoDB" id="10264412at2759"/>
<dbReference type="InterPro" id="IPR009080">
    <property type="entry name" value="tRNAsynth_Ia_anticodon-bd"/>
</dbReference>
<dbReference type="PROSITE" id="PS00178">
    <property type="entry name" value="AA_TRNA_LIGASE_I"/>
    <property type="match status" value="1"/>
</dbReference>
<dbReference type="Pfam" id="PF00133">
    <property type="entry name" value="tRNA-synt_1"/>
    <property type="match status" value="3"/>
</dbReference>
<feature type="domain" description="Aminoacyl-tRNA synthetase class Ia" evidence="12">
    <location>
        <begin position="500"/>
        <end position="569"/>
    </location>
</feature>
<dbReference type="SUPFAM" id="SSF52374">
    <property type="entry name" value="Nucleotidylyl transferase"/>
    <property type="match status" value="1"/>
</dbReference>
<evidence type="ECO:0000313" key="16">
    <source>
        <dbReference type="Proteomes" id="UP000797356"/>
    </source>
</evidence>
<dbReference type="FunFam" id="1.10.10.830:FF:000002">
    <property type="entry name" value="Isoleucine--tRNA ligase, mitochondrial"/>
    <property type="match status" value="1"/>
</dbReference>
<organism evidence="15 16">
    <name type="scientific">Cocos nucifera</name>
    <name type="common">Coconut palm</name>
    <dbReference type="NCBI Taxonomy" id="13894"/>
    <lineage>
        <taxon>Eukaryota</taxon>
        <taxon>Viridiplantae</taxon>
        <taxon>Streptophyta</taxon>
        <taxon>Embryophyta</taxon>
        <taxon>Tracheophyta</taxon>
        <taxon>Spermatophyta</taxon>
        <taxon>Magnoliopsida</taxon>
        <taxon>Liliopsida</taxon>
        <taxon>Arecaceae</taxon>
        <taxon>Arecoideae</taxon>
        <taxon>Cocoseae</taxon>
        <taxon>Attaleinae</taxon>
        <taxon>Cocos</taxon>
    </lineage>
</organism>
<protein>
    <recommendedName>
        <fullName evidence="2">isoleucine--tRNA ligase</fullName>
        <ecNumber evidence="2">6.1.1.5</ecNumber>
    </recommendedName>
</protein>
<dbReference type="CDD" id="cd07960">
    <property type="entry name" value="Anticodon_Ia_Ile_BEm"/>
    <property type="match status" value="1"/>
</dbReference>
<evidence type="ECO:0000256" key="5">
    <source>
        <dbReference type="ARBA" id="ARBA00022840"/>
    </source>
</evidence>
<accession>A0A8K0I1T6</accession>
<keyword evidence="11" id="KW-0472">Membrane</keyword>
<keyword evidence="6 9" id="KW-0648">Protein biosynthesis</keyword>
<reference evidence="15" key="1">
    <citation type="journal article" date="2017" name="Gigascience">
        <title>The genome draft of coconut (Cocos nucifera).</title>
        <authorList>
            <person name="Xiao Y."/>
            <person name="Xu P."/>
            <person name="Fan H."/>
            <person name="Baudouin L."/>
            <person name="Xia W."/>
            <person name="Bocs S."/>
            <person name="Xu J."/>
            <person name="Li Q."/>
            <person name="Guo A."/>
            <person name="Zhou L."/>
            <person name="Li J."/>
            <person name="Wu Y."/>
            <person name="Ma Z."/>
            <person name="Armero A."/>
            <person name="Issali A.E."/>
            <person name="Liu N."/>
            <person name="Peng M."/>
            <person name="Yang Y."/>
        </authorList>
    </citation>
    <scope>NUCLEOTIDE SEQUENCE</scope>
    <source>
        <tissue evidence="15">Spear leaf of Hainan Tall coconut</tissue>
    </source>
</reference>
<dbReference type="Pfam" id="PF08264">
    <property type="entry name" value="Anticodon_1"/>
    <property type="match status" value="1"/>
</dbReference>
<evidence type="ECO:0000259" key="14">
    <source>
        <dbReference type="Pfam" id="PF08264"/>
    </source>
</evidence>
<evidence type="ECO:0000256" key="7">
    <source>
        <dbReference type="ARBA" id="ARBA00023146"/>
    </source>
</evidence>
<dbReference type="GO" id="GO:0000049">
    <property type="term" value="F:tRNA binding"/>
    <property type="evidence" value="ECO:0007669"/>
    <property type="project" value="InterPro"/>
</dbReference>
<feature type="transmembrane region" description="Helical" evidence="11">
    <location>
        <begin position="1326"/>
        <end position="1344"/>
    </location>
</feature>
<feature type="transmembrane region" description="Helical" evidence="11">
    <location>
        <begin position="1296"/>
        <end position="1314"/>
    </location>
</feature>
<dbReference type="FunFam" id="1.10.730.20:FF:000001">
    <property type="entry name" value="Isoleucine--tRNA ligase"/>
    <property type="match status" value="1"/>
</dbReference>
<dbReference type="GO" id="GO:0004822">
    <property type="term" value="F:isoleucine-tRNA ligase activity"/>
    <property type="evidence" value="ECO:0007669"/>
    <property type="project" value="UniProtKB-EC"/>
</dbReference>
<sequence>MAAKKAAEGEKQDEGRYKHTVDLPKTTFGLRANAVVREPEIQKMWEDNQVFKRVVDGNTGGNFVLHDGPPYANGNLHMGHALNKILKDIINRYKSMDQDARKELTPLKLREKAAKFAKETVNIQMKSFKRYGVWADWSNPYLTLSPEYEAAQIEVFSQMAMQVVVKTNDTISHLTSGFGIDTIEHVEEPQPHPRLMLNLHSWDSKQSNALVLYLHPVNGKECPVVLGGDYITTQSGTGLVHTAPGHGQEDYATGLKYGLPILSPVDDEGKFTEEAGQFCGLDVLGSEHKYPYDWRTKKPTIFRATEQWFASVDGFRQTAMDAINEVNWIPAQAVNRIIAMTSSRSDWCISRQRTWGVPIPVFYHVHSKEPLITEETIAHIKAIVSNKGSDAWWYMSTEELLSDKYRNKASDYQKGTDTMDVWFDSGEYEKYLCMYLFASIGILIISLVPSAAHPGLQSWEKGMALVFQQICILKFPLIPSIQGLLSWYRTPYGYHPIIMLVHGKAPYSCVITHGFVLDEKGLKMSKSLGNVVDPEIVITGGKNTKNEPAYGADVLRLWVSSVDYAGDVMIGPQILRQMSDIYRKLRGTLRFLLSNLHDWKMVNTVSYSDLPKIDKYALFQLQNIVNAIRDSYENYQFCKIFQIIQRFAIVDLSNFYLDVAKDRLYVGGTSSYTRRSCQTVLASHLLSIVRVIAPILPHLAEDVWQNLPFDYVKEDGSVAKFAFELKWPGVDEKWLAMPADDVDFWRIVLELRSEVNKVLENARTGKLIGSSLEAKVYLHASDGATATRLQEMCTALNDADALHRILITSQVEILSSLDDEMVTSTPYSGRYTDKRTGEIWIGVTQASGTKCERCWNYSPQVGSFVEHPTLCARCFSVIDVQPLPAAAGSFSWPFSSSSSSTIPPNHHVPKKELVDSRADFSIEGIHDPKGMRLVEDAKKRLVASNSCWQNAYRNLFASCKDIIADKEKQSRLSWHLSDCFQEDSGRSNFPTCDAGTPMLKCLKKLDESEYNIYLQFFLETNSICHQLQTEAFKHDTQRLINDLSQSARFAEDQLVIIEERSERLLQDSKRVHDSLTSIDLQTQHIAQASKDVEAQLRDVEKHSVAIIEQSRGIAESSLEIQAGQLRMKENLESGMARLHKSSESLVDGLAILREDAKKIEGEIEAVGESMSSQMQDLQRKANDIGDVVGLSLEKHQQLLDGQSRAIEGLDFLTRSQSEAVEESRKNVEKLAELGRKQQKELLHRQEEIQLAHDRLIQNSRSILAAQEEFELKQANIFAALDKLFALHNALLVESRFIKSFFFYSSVIFLLYMLTSAKQTFRIRARLYLGLCITFMIELAIIRFGEDDFNQQTWIMSKIFLARSSFLVAAAIQILHSIFTFRDYEVLNHQLLQTLVEKVRNMEQNSGNKFLSYSMEGDTDISQYSWIDEELPEDVGVDVDPNYVLPEEVAENSITTTPVSRKYDLRPRRCR</sequence>
<comment type="catalytic activity">
    <reaction evidence="8">
        <text>tRNA(Ile) + L-isoleucine + ATP = L-isoleucyl-tRNA(Ile) + AMP + diphosphate</text>
        <dbReference type="Rhea" id="RHEA:11060"/>
        <dbReference type="Rhea" id="RHEA-COMP:9666"/>
        <dbReference type="Rhea" id="RHEA-COMP:9695"/>
        <dbReference type="ChEBI" id="CHEBI:30616"/>
        <dbReference type="ChEBI" id="CHEBI:33019"/>
        <dbReference type="ChEBI" id="CHEBI:58045"/>
        <dbReference type="ChEBI" id="CHEBI:78442"/>
        <dbReference type="ChEBI" id="CHEBI:78528"/>
        <dbReference type="ChEBI" id="CHEBI:456215"/>
        <dbReference type="EC" id="6.1.1.5"/>
    </reaction>
</comment>
<evidence type="ECO:0000256" key="6">
    <source>
        <dbReference type="ARBA" id="ARBA00022917"/>
    </source>
</evidence>
<dbReference type="GO" id="GO:0048608">
    <property type="term" value="P:reproductive structure development"/>
    <property type="evidence" value="ECO:0007669"/>
    <property type="project" value="UniProtKB-ARBA"/>
</dbReference>
<dbReference type="SUPFAM" id="SSF47323">
    <property type="entry name" value="Anticodon-binding domain of a subclass of class I aminoacyl-tRNA synthetases"/>
    <property type="match status" value="1"/>
</dbReference>